<dbReference type="Pfam" id="PF20684">
    <property type="entry name" value="Fung_rhodopsin"/>
    <property type="match status" value="1"/>
</dbReference>
<dbReference type="GO" id="GO:0016020">
    <property type="term" value="C:membrane"/>
    <property type="evidence" value="ECO:0007669"/>
    <property type="project" value="UniProtKB-SubCell"/>
</dbReference>
<dbReference type="Proteomes" id="UP001213681">
    <property type="component" value="Unassembled WGS sequence"/>
</dbReference>
<comment type="similarity">
    <text evidence="5">Belongs to the SAT4 family.</text>
</comment>
<feature type="transmembrane region" description="Helical" evidence="6">
    <location>
        <begin position="185"/>
        <end position="211"/>
    </location>
</feature>
<comment type="subcellular location">
    <subcellularLocation>
        <location evidence="1">Membrane</location>
        <topology evidence="1">Multi-pass membrane protein</topology>
    </subcellularLocation>
</comment>
<feature type="transmembrane region" description="Helical" evidence="6">
    <location>
        <begin position="260"/>
        <end position="280"/>
    </location>
</feature>
<dbReference type="PANTHER" id="PTHR33048">
    <property type="entry name" value="PTH11-LIKE INTEGRAL MEMBRANE PROTEIN (AFU_ORTHOLOGUE AFUA_5G11245)"/>
    <property type="match status" value="1"/>
</dbReference>
<dbReference type="InterPro" id="IPR052337">
    <property type="entry name" value="SAT4-like"/>
</dbReference>
<name>A0AAD6C0E9_9EURO</name>
<evidence type="ECO:0000313" key="9">
    <source>
        <dbReference type="Proteomes" id="UP001213681"/>
    </source>
</evidence>
<evidence type="ECO:0000256" key="6">
    <source>
        <dbReference type="SAM" id="Phobius"/>
    </source>
</evidence>
<dbReference type="InterPro" id="IPR049326">
    <property type="entry name" value="Rhodopsin_dom_fungi"/>
</dbReference>
<reference evidence="8" key="2">
    <citation type="journal article" date="2023" name="IMA Fungus">
        <title>Comparative genomic study of the Penicillium genus elucidates a diverse pangenome and 15 lateral gene transfer events.</title>
        <authorList>
            <person name="Petersen C."/>
            <person name="Sorensen T."/>
            <person name="Nielsen M.R."/>
            <person name="Sondergaard T.E."/>
            <person name="Sorensen J.L."/>
            <person name="Fitzpatrick D.A."/>
            <person name="Frisvad J.C."/>
            <person name="Nielsen K.L."/>
        </authorList>
    </citation>
    <scope>NUCLEOTIDE SEQUENCE</scope>
    <source>
        <strain evidence="8">IBT 16125</strain>
    </source>
</reference>
<gene>
    <name evidence="8" type="ORF">N7458_007349</name>
</gene>
<proteinExistence type="inferred from homology"/>
<comment type="caution">
    <text evidence="8">The sequence shown here is derived from an EMBL/GenBank/DDBJ whole genome shotgun (WGS) entry which is preliminary data.</text>
</comment>
<feature type="transmembrane region" description="Helical" evidence="6">
    <location>
        <begin position="32"/>
        <end position="53"/>
    </location>
</feature>
<keyword evidence="2 6" id="KW-0812">Transmembrane</keyword>
<accession>A0AAD6C0E9</accession>
<organism evidence="8 9">
    <name type="scientific">Penicillium daleae</name>
    <dbReference type="NCBI Taxonomy" id="63821"/>
    <lineage>
        <taxon>Eukaryota</taxon>
        <taxon>Fungi</taxon>
        <taxon>Dikarya</taxon>
        <taxon>Ascomycota</taxon>
        <taxon>Pezizomycotina</taxon>
        <taxon>Eurotiomycetes</taxon>
        <taxon>Eurotiomycetidae</taxon>
        <taxon>Eurotiales</taxon>
        <taxon>Aspergillaceae</taxon>
        <taxon>Penicillium</taxon>
    </lineage>
</organism>
<keyword evidence="9" id="KW-1185">Reference proteome</keyword>
<evidence type="ECO:0000256" key="3">
    <source>
        <dbReference type="ARBA" id="ARBA00022989"/>
    </source>
</evidence>
<sequence length="386" mass="44188">MENLMNTPLTAVLGPPPAAVDLSEDRKWRDTAAVLTISIIAVIAVVIRFIVRLRSQKARPFLDEWLVAVTLIPMLVLLAASLAGGHYGEGKHVWVVTIGAMVKMKKILFAYLFIYLFELFLIKISILAFYRRILGMNWSIWICLFLTIGWTVGSMIALLVSSDPVAYFWTSTYDPKSGYYRYKFYGYYIGNAASNVVVAVLILLIPVPVIWRLKVRMKQKVMITNLFLIGVFVCIASIVRLHYLAYLNGNLDITWVMSNISIWSTVEPCLGIICACLPALQPLVRSFMKAEHLLYFRRRLRHSNRIGRVNRLRKVTSNTSCSNNSHSLSNTGFRDTERELGLRAFDDEVHLTSCETQIESDQCRKERENLEEFLFPTFVRVEREVE</sequence>
<dbReference type="RefSeq" id="XP_056763557.1">
    <property type="nucleotide sequence ID" value="XM_056910731.1"/>
</dbReference>
<dbReference type="GeneID" id="81600974"/>
<evidence type="ECO:0000313" key="8">
    <source>
        <dbReference type="EMBL" id="KAJ5443477.1"/>
    </source>
</evidence>
<evidence type="ECO:0000256" key="5">
    <source>
        <dbReference type="ARBA" id="ARBA00038359"/>
    </source>
</evidence>
<evidence type="ECO:0000256" key="4">
    <source>
        <dbReference type="ARBA" id="ARBA00023136"/>
    </source>
</evidence>
<keyword evidence="3 6" id="KW-1133">Transmembrane helix</keyword>
<feature type="transmembrane region" description="Helical" evidence="6">
    <location>
        <begin position="223"/>
        <end position="245"/>
    </location>
</feature>
<feature type="transmembrane region" description="Helical" evidence="6">
    <location>
        <begin position="138"/>
        <end position="160"/>
    </location>
</feature>
<feature type="domain" description="Rhodopsin" evidence="7">
    <location>
        <begin position="47"/>
        <end position="285"/>
    </location>
</feature>
<evidence type="ECO:0000259" key="7">
    <source>
        <dbReference type="Pfam" id="PF20684"/>
    </source>
</evidence>
<reference evidence="8" key="1">
    <citation type="submission" date="2022-12" db="EMBL/GenBank/DDBJ databases">
        <authorList>
            <person name="Petersen C."/>
        </authorList>
    </citation>
    <scope>NUCLEOTIDE SEQUENCE</scope>
    <source>
        <strain evidence="8">IBT 16125</strain>
    </source>
</reference>
<dbReference type="AlphaFoldDB" id="A0AAD6C0E9"/>
<evidence type="ECO:0000256" key="2">
    <source>
        <dbReference type="ARBA" id="ARBA00022692"/>
    </source>
</evidence>
<evidence type="ECO:0000256" key="1">
    <source>
        <dbReference type="ARBA" id="ARBA00004141"/>
    </source>
</evidence>
<feature type="transmembrane region" description="Helical" evidence="6">
    <location>
        <begin position="107"/>
        <end position="126"/>
    </location>
</feature>
<protein>
    <recommendedName>
        <fullName evidence="7">Rhodopsin domain-containing protein</fullName>
    </recommendedName>
</protein>
<keyword evidence="4 6" id="KW-0472">Membrane</keyword>
<dbReference type="EMBL" id="JAPVEA010000007">
    <property type="protein sequence ID" value="KAJ5443477.1"/>
    <property type="molecule type" value="Genomic_DNA"/>
</dbReference>
<dbReference type="PANTHER" id="PTHR33048:SF163">
    <property type="entry name" value="INTEGRAL MEMBRANE PROTEIN (AFU_ORTHOLOGUE AFUA_8G05510)"/>
    <property type="match status" value="1"/>
</dbReference>
<feature type="transmembrane region" description="Helical" evidence="6">
    <location>
        <begin position="65"/>
        <end position="87"/>
    </location>
</feature>